<evidence type="ECO:0000256" key="3">
    <source>
        <dbReference type="ARBA" id="ARBA00022452"/>
    </source>
</evidence>
<dbReference type="InterPro" id="IPR036942">
    <property type="entry name" value="Beta-barrel_TonB_sf"/>
</dbReference>
<dbReference type="NCBIfam" id="TIGR04057">
    <property type="entry name" value="SusC_RagA_signa"/>
    <property type="match status" value="1"/>
</dbReference>
<feature type="domain" description="Secretin/TonB short N-terminal" evidence="8">
    <location>
        <begin position="66"/>
        <end position="113"/>
    </location>
</feature>
<evidence type="ECO:0000313" key="10">
    <source>
        <dbReference type="EMBL" id="BEG97934.1"/>
    </source>
</evidence>
<dbReference type="NCBIfam" id="TIGR04056">
    <property type="entry name" value="OMP_RagA_SusC"/>
    <property type="match status" value="1"/>
</dbReference>
<proteinExistence type="inferred from homology"/>
<evidence type="ECO:0000256" key="2">
    <source>
        <dbReference type="ARBA" id="ARBA00022448"/>
    </source>
</evidence>
<dbReference type="InterPro" id="IPR008969">
    <property type="entry name" value="CarboxyPept-like_regulatory"/>
</dbReference>
<dbReference type="RefSeq" id="WP_353332430.1">
    <property type="nucleotide sequence ID" value="NZ_AP028055.1"/>
</dbReference>
<comment type="subcellular location">
    <subcellularLocation>
        <location evidence="1 7">Cell outer membrane</location>
        <topology evidence="1 7">Multi-pass membrane protein</topology>
    </subcellularLocation>
</comment>
<dbReference type="EMBL" id="AP028055">
    <property type="protein sequence ID" value="BEG97934.1"/>
    <property type="molecule type" value="Genomic_DNA"/>
</dbReference>
<dbReference type="Pfam" id="PF07660">
    <property type="entry name" value="STN"/>
    <property type="match status" value="1"/>
</dbReference>
<feature type="domain" description="TonB-dependent receptor plug" evidence="9">
    <location>
        <begin position="225"/>
        <end position="357"/>
    </location>
</feature>
<dbReference type="SUPFAM" id="SSF49464">
    <property type="entry name" value="Carboxypeptidase regulatory domain-like"/>
    <property type="match status" value="1"/>
</dbReference>
<evidence type="ECO:0000259" key="9">
    <source>
        <dbReference type="Pfam" id="PF07715"/>
    </source>
</evidence>
<evidence type="ECO:0000256" key="1">
    <source>
        <dbReference type="ARBA" id="ARBA00004571"/>
    </source>
</evidence>
<dbReference type="InterPro" id="IPR012910">
    <property type="entry name" value="Plug_dom"/>
</dbReference>
<keyword evidence="2 7" id="KW-0813">Transport</keyword>
<organism evidence="10 11">
    <name type="scientific">Bacteroides sedimenti</name>
    <dbReference type="NCBI Taxonomy" id="2136147"/>
    <lineage>
        <taxon>Bacteria</taxon>
        <taxon>Pseudomonadati</taxon>
        <taxon>Bacteroidota</taxon>
        <taxon>Bacteroidia</taxon>
        <taxon>Bacteroidales</taxon>
        <taxon>Bacteroidaceae</taxon>
        <taxon>Bacteroides</taxon>
    </lineage>
</organism>
<dbReference type="PROSITE" id="PS52016">
    <property type="entry name" value="TONB_DEPENDENT_REC_3"/>
    <property type="match status" value="1"/>
</dbReference>
<evidence type="ECO:0000256" key="4">
    <source>
        <dbReference type="ARBA" id="ARBA00022692"/>
    </source>
</evidence>
<keyword evidence="11" id="KW-1185">Reference proteome</keyword>
<dbReference type="InterPro" id="IPR023997">
    <property type="entry name" value="TonB-dep_OMP_SusC/RagA_CS"/>
</dbReference>
<evidence type="ECO:0000256" key="7">
    <source>
        <dbReference type="PROSITE-ProRule" id="PRU01360"/>
    </source>
</evidence>
<keyword evidence="6 7" id="KW-0998">Cell outer membrane</keyword>
<gene>
    <name evidence="10" type="ORF">BSYN_01990</name>
</gene>
<dbReference type="InterPro" id="IPR037066">
    <property type="entry name" value="Plug_dom_sf"/>
</dbReference>
<comment type="similarity">
    <text evidence="7">Belongs to the TonB-dependent receptor family.</text>
</comment>
<keyword evidence="3 7" id="KW-1134">Transmembrane beta strand</keyword>
<dbReference type="Gene3D" id="2.40.170.20">
    <property type="entry name" value="TonB-dependent receptor, beta-barrel domain"/>
    <property type="match status" value="1"/>
</dbReference>
<evidence type="ECO:0000256" key="5">
    <source>
        <dbReference type="ARBA" id="ARBA00023136"/>
    </source>
</evidence>
<protein>
    <submittedName>
        <fullName evidence="10">SusC/RagA family TonB-linked outer membrane protein</fullName>
    </submittedName>
</protein>
<dbReference type="Gene3D" id="2.170.130.10">
    <property type="entry name" value="TonB-dependent receptor, plug domain"/>
    <property type="match status" value="1"/>
</dbReference>
<evidence type="ECO:0000256" key="6">
    <source>
        <dbReference type="ARBA" id="ARBA00023237"/>
    </source>
</evidence>
<keyword evidence="4 7" id="KW-0812">Transmembrane</keyword>
<evidence type="ECO:0000259" key="8">
    <source>
        <dbReference type="Pfam" id="PF07660"/>
    </source>
</evidence>
<dbReference type="Pfam" id="PF13715">
    <property type="entry name" value="CarbopepD_reg_2"/>
    <property type="match status" value="1"/>
</dbReference>
<dbReference type="SUPFAM" id="SSF56935">
    <property type="entry name" value="Porins"/>
    <property type="match status" value="1"/>
</dbReference>
<dbReference type="Proteomes" id="UP001496674">
    <property type="component" value="Chromosome"/>
</dbReference>
<reference evidence="10 11" key="1">
    <citation type="submission" date="2023-04" db="EMBL/GenBank/DDBJ databases">
        <title>Draft genome sequence of acteroides sedimenti strain YN3PY1.</title>
        <authorList>
            <person name="Yoshida N."/>
        </authorList>
    </citation>
    <scope>NUCLEOTIDE SEQUENCE [LARGE SCALE GENOMIC DNA]</scope>
    <source>
        <strain evidence="10 11">YN3PY1</strain>
    </source>
</reference>
<evidence type="ECO:0000313" key="11">
    <source>
        <dbReference type="Proteomes" id="UP001496674"/>
    </source>
</evidence>
<dbReference type="InterPro" id="IPR023996">
    <property type="entry name" value="TonB-dep_OMP_SusC/RagA"/>
</dbReference>
<dbReference type="InterPro" id="IPR011662">
    <property type="entry name" value="Secretin/TonB_short_N"/>
</dbReference>
<sequence length="1189" mass="130923">MKNNYSGHSVPQANYVPAWTIKLSFFIFLFFQFLCADAQSEKFTLVSNNVSIDKLFKEVKKQTKLDIIYNVSDINPDKIVAVNAKNEKITAVLDKVFSGSNVTYVINGKYIVFSVKSNAKPTKSVQSSTKNRVIKGKVTDAAGESLIGVNVQLKGTSTGVMTDMEGNFQLTVPGSGDLLFTYIGYKQVLEPLTDNKSVFNVVMKEDSKLLDEVVVTAMGIERAAKSLTYATQTVGGGELTRAKDANFINSLQGKSAGLVITPNTGGAGSASKILLRGNSSIVGENSPLIVVDGIPMQNKVEGQYDGTSGGGYKMAYASSSEGGDALSNINPDDIESVTILKGANSAALYGKAAANGVIMITTKKGKEGKISIDVSSSSMFESPLVLPKIQNVFGGTINQNQLSASSWGKPLSQMTAEELKIPGVTNHAQDMVSDFFQTGTNFNNSISFSGGSEKMQSYFSYGNTMAKGIIPNNKFNRHSMALRQSYNFLNKKLRLDLSMNYIQQKSNNRVSGGTVFNPLYNLYLAPRNLDMGYYKNFEKPGEWLSEKITVLYAGPKNVETTTTNVLLKGNMQNWFLGRGSAGENNPYWLTNRVTSETSTRHFYGTAGFTYSILDGLSAQARLSYDRTDTDGSAKIYATTVAREGTLIDRGQYSNSNEFFYDIFTDYLLSYNKKVSDYNLSGSMGFSFDKKRGENFWMRNAGATSYAYYTQNDIKNIPTSINVFQPDASYATTRTYGVSSDWSKALFVTGSVGYKEMVYLDASYRMDWARAFTQFKYKGVKDHFGYYSVGANALLNDIFKMGEQVNRFKVRFSYSEVGNSVPNILYSGQKVNNGTGGVVAVDFTDWDPKPETMRSTEFGVDLGLFRNKLDVNLTLYNSLSFNQYLPTTSATGAIKPINSGKVRNRGLESTVAYTFTPSKDFFWKTGVNFSYNENKIIQTFKHRKDIYIGIGTSDNLKVKFLEGGSYGDLYSKDFDRYNKFEAEEGLGKEGAIKLDPQGNPSLRARGGHSRYLGNMNAKVNLGWNNTFDYKGVSLYFLIDGKIGGKVISFTEAYLDKNGVSERSAQARMSNLTWTDSDGKKYPAVVMPDGNLAAAEKYYSTIGSQIFASEYVYDATNFRLRELSLGYTFKNLLGASTRLSVSAVARNLFFLYKQAPVDPDVSLSTANALGGVDIFGLPSTRSFGLNLKLSF</sequence>
<dbReference type="Pfam" id="PF07715">
    <property type="entry name" value="Plug"/>
    <property type="match status" value="1"/>
</dbReference>
<accession>A0ABM8I725</accession>
<dbReference type="InterPro" id="IPR039426">
    <property type="entry name" value="TonB-dep_rcpt-like"/>
</dbReference>
<name>A0ABM8I725_9BACE</name>
<keyword evidence="5 7" id="KW-0472">Membrane</keyword>
<dbReference type="Gene3D" id="2.60.40.1120">
    <property type="entry name" value="Carboxypeptidase-like, regulatory domain"/>
    <property type="match status" value="1"/>
</dbReference>